<evidence type="ECO:0000313" key="3">
    <source>
        <dbReference type="Proteomes" id="UP000078292"/>
    </source>
</evidence>
<evidence type="ECO:0000256" key="1">
    <source>
        <dbReference type="SAM" id="MobiDB-lite"/>
    </source>
</evidence>
<dbReference type="STRING" id="1837282.A6F49_14685"/>
<reference evidence="2 3" key="1">
    <citation type="submission" date="2016-04" db="EMBL/GenBank/DDBJ databases">
        <title>First whole genome shotgun sequence of the bacterium Enteractinococcus sp. strain UASWS1574.</title>
        <authorList>
            <person name="Crovadore J."/>
            <person name="Chablais R."/>
            <person name="Lefort F."/>
        </authorList>
    </citation>
    <scope>NUCLEOTIDE SEQUENCE [LARGE SCALE GENOMIC DNA]</scope>
    <source>
        <strain evidence="2 3">UASWS1574</strain>
    </source>
</reference>
<dbReference type="AlphaFoldDB" id="A0A1B7LXW9"/>
<protein>
    <submittedName>
        <fullName evidence="2">Uncharacterized protein</fullName>
    </submittedName>
</protein>
<sequence length="98" mass="11202">MDDWSIDWTSPGGNDADELERFLKAKDERILEWPLAKPRRQQIHMFIDRAGLPVKHAARRQGSPPRVGSGKDPRSVHPRTQARKQAEHVLAWISETIG</sequence>
<dbReference type="OrthoDB" id="9782970at2"/>
<dbReference type="RefSeq" id="WP_043058455.1">
    <property type="nucleotide sequence ID" value="NZ_LXEY01000021.1"/>
</dbReference>
<proteinExistence type="predicted"/>
<name>A0A1B7LXW9_9MICC</name>
<feature type="region of interest" description="Disordered" evidence="1">
    <location>
        <begin position="55"/>
        <end position="85"/>
    </location>
</feature>
<organism evidence="2 3">
    <name type="scientific">Enteractinococcus helveticum</name>
    <dbReference type="NCBI Taxonomy" id="1837282"/>
    <lineage>
        <taxon>Bacteria</taxon>
        <taxon>Bacillati</taxon>
        <taxon>Actinomycetota</taxon>
        <taxon>Actinomycetes</taxon>
        <taxon>Micrococcales</taxon>
        <taxon>Micrococcaceae</taxon>
    </lineage>
</organism>
<dbReference type="EMBL" id="LXEY01000021">
    <property type="protein sequence ID" value="OAV59979.1"/>
    <property type="molecule type" value="Genomic_DNA"/>
</dbReference>
<comment type="caution">
    <text evidence="2">The sequence shown here is derived from an EMBL/GenBank/DDBJ whole genome shotgun (WGS) entry which is preliminary data.</text>
</comment>
<dbReference type="Proteomes" id="UP000078292">
    <property type="component" value="Unassembled WGS sequence"/>
</dbReference>
<gene>
    <name evidence="2" type="ORF">A6F49_14685</name>
</gene>
<evidence type="ECO:0000313" key="2">
    <source>
        <dbReference type="EMBL" id="OAV59979.1"/>
    </source>
</evidence>
<accession>A0A1B7LXW9</accession>
<keyword evidence="3" id="KW-1185">Reference proteome</keyword>